<protein>
    <submittedName>
        <fullName evidence="2">Substrate-binding domain-containing protein</fullName>
    </submittedName>
</protein>
<dbReference type="PROSITE" id="PS51257">
    <property type="entry name" value="PROKAR_LIPOPROTEIN"/>
    <property type="match status" value="1"/>
</dbReference>
<evidence type="ECO:0000256" key="1">
    <source>
        <dbReference type="ARBA" id="ARBA00009438"/>
    </source>
</evidence>
<proteinExistence type="inferred from homology"/>
<accession>A0A8J8C615</accession>
<name>A0A8J8C615_9EURY</name>
<dbReference type="InterPro" id="IPR050682">
    <property type="entry name" value="ModA/WtpA"/>
</dbReference>
<reference evidence="2 3" key="1">
    <citation type="submission" date="2021-06" db="EMBL/GenBank/DDBJ databases">
        <title>New haloarchaea isolates fom saline soil.</title>
        <authorList>
            <person name="Duran-Viseras A."/>
            <person name="Sanchez-Porro C.S."/>
            <person name="Ventosa A."/>
        </authorList>
    </citation>
    <scope>NUCLEOTIDE SEQUENCE [LARGE SCALE GENOMIC DNA]</scope>
    <source>
        <strain evidence="2 3">JCM 183640</strain>
    </source>
</reference>
<dbReference type="OrthoDB" id="7820at2157"/>
<gene>
    <name evidence="2" type="ORF">KTS45_04225</name>
</gene>
<dbReference type="GO" id="GO:0030973">
    <property type="term" value="F:molybdate ion binding"/>
    <property type="evidence" value="ECO:0007669"/>
    <property type="project" value="TreeGrafter"/>
</dbReference>
<organism evidence="2 3">
    <name type="scientific">Haloarcula limicola</name>
    <dbReference type="NCBI Taxonomy" id="1429915"/>
    <lineage>
        <taxon>Archaea</taxon>
        <taxon>Methanobacteriati</taxon>
        <taxon>Methanobacteriota</taxon>
        <taxon>Stenosarchaea group</taxon>
        <taxon>Halobacteria</taxon>
        <taxon>Halobacteriales</taxon>
        <taxon>Haloarculaceae</taxon>
        <taxon>Haloarcula</taxon>
    </lineage>
</organism>
<dbReference type="PANTHER" id="PTHR30632">
    <property type="entry name" value="MOLYBDATE-BINDING PERIPLASMIC PROTEIN"/>
    <property type="match status" value="1"/>
</dbReference>
<evidence type="ECO:0000313" key="3">
    <source>
        <dbReference type="Proteomes" id="UP000766550"/>
    </source>
</evidence>
<dbReference type="PANTHER" id="PTHR30632:SF16">
    <property type="entry name" value="MOLYBDATE_TUNGSTATE-BINDING PROTEIN WTPA"/>
    <property type="match status" value="1"/>
</dbReference>
<comment type="similarity">
    <text evidence="1">Belongs to the bacterial solute-binding protein 1 family. WtpA subfamily.</text>
</comment>
<dbReference type="GO" id="GO:0015689">
    <property type="term" value="P:molybdate ion transport"/>
    <property type="evidence" value="ECO:0007669"/>
    <property type="project" value="TreeGrafter"/>
</dbReference>
<dbReference type="Pfam" id="PF13531">
    <property type="entry name" value="SBP_bac_11"/>
    <property type="match status" value="1"/>
</dbReference>
<dbReference type="Proteomes" id="UP000766550">
    <property type="component" value="Unassembled WGS sequence"/>
</dbReference>
<keyword evidence="3" id="KW-1185">Reference proteome</keyword>
<comment type="caution">
    <text evidence="2">The sequence shown here is derived from an EMBL/GenBank/DDBJ whole genome shotgun (WGS) entry which is preliminary data.</text>
</comment>
<evidence type="ECO:0000313" key="2">
    <source>
        <dbReference type="EMBL" id="MBV0923398.1"/>
    </source>
</evidence>
<dbReference type="Gene3D" id="3.40.190.10">
    <property type="entry name" value="Periplasmic binding protein-like II"/>
    <property type="match status" value="2"/>
</dbReference>
<sequence>MSDWRRRDVLAALGSGVVAGIGGCSGLAQSRVRTLVAGSMQAAASGTLQRETTAELAVESHGSVHAARLVADGKRDPGILALADPALFERLLETPWHAVVAGNELVLSYNPKTDGGQRVADAQTWTAPLTEDGVSFGRTDPDLDPLGYRTVFALELAARRRDEPTLAEDVLEPDQRYPETQLLAQFETGSVDAAVVYRSMAVERDYPFRELPPAVNLGDPAFADEYASVRYELPDGTVARGSPIEYAATRRTDDDATTAVFETMLAGSWLSEHGFTVRDQYPRMEGDVPNGLRG</sequence>
<dbReference type="CDD" id="cd13540">
    <property type="entry name" value="PBP2_ModA_WtpA"/>
    <property type="match status" value="1"/>
</dbReference>
<dbReference type="SUPFAM" id="SSF53850">
    <property type="entry name" value="Periplasmic binding protein-like II"/>
    <property type="match status" value="1"/>
</dbReference>
<dbReference type="AlphaFoldDB" id="A0A8J8C615"/>
<dbReference type="EMBL" id="JAHQXF010000001">
    <property type="protein sequence ID" value="MBV0923398.1"/>
    <property type="molecule type" value="Genomic_DNA"/>
</dbReference>
<dbReference type="RefSeq" id="WP_162316531.1">
    <property type="nucleotide sequence ID" value="NZ_JAHQXF010000001.1"/>
</dbReference>